<dbReference type="InterPro" id="IPR035906">
    <property type="entry name" value="MetI-like_sf"/>
</dbReference>
<feature type="transmembrane region" description="Helical" evidence="7">
    <location>
        <begin position="370"/>
        <end position="391"/>
    </location>
</feature>
<comment type="similarity">
    <text evidence="7">Belongs to the binding-protein-dependent transport system permease family.</text>
</comment>
<dbReference type="PANTHER" id="PTHR30183">
    <property type="entry name" value="MOLYBDENUM TRANSPORT SYSTEM PERMEASE PROTEIN MODB"/>
    <property type="match status" value="1"/>
</dbReference>
<dbReference type="HOGENOM" id="CLU_021838_0_2_6"/>
<dbReference type="PROSITE" id="PS50928">
    <property type="entry name" value="ABC_TM1"/>
    <property type="match status" value="2"/>
</dbReference>
<feature type="domain" description="ABC transmembrane type-1" evidence="8">
    <location>
        <begin position="328"/>
        <end position="538"/>
    </location>
</feature>
<dbReference type="Pfam" id="PF00528">
    <property type="entry name" value="BPD_transp_1"/>
    <property type="match status" value="1"/>
</dbReference>
<dbReference type="EMBL" id="AAQH01000012">
    <property type="protein sequence ID" value="EAT11931.1"/>
    <property type="molecule type" value="Genomic_DNA"/>
</dbReference>
<feature type="domain" description="ABC transmembrane type-1" evidence="8">
    <location>
        <begin position="52"/>
        <end position="256"/>
    </location>
</feature>
<dbReference type="PANTHER" id="PTHR30183:SF2">
    <property type="entry name" value="IRON UTILIZATION PROTEIN"/>
    <property type="match status" value="1"/>
</dbReference>
<keyword evidence="10" id="KW-1185">Reference proteome</keyword>
<feature type="transmembrane region" description="Helical" evidence="7">
    <location>
        <begin position="411"/>
        <end position="430"/>
    </location>
</feature>
<keyword evidence="5 7" id="KW-1133">Transmembrane helix</keyword>
<feature type="transmembrane region" description="Helical" evidence="7">
    <location>
        <begin position="284"/>
        <end position="309"/>
    </location>
</feature>
<evidence type="ECO:0000256" key="3">
    <source>
        <dbReference type="ARBA" id="ARBA00022475"/>
    </source>
</evidence>
<dbReference type="OrthoDB" id="9790211at2"/>
<keyword evidence="3" id="KW-1003">Cell membrane</keyword>
<dbReference type="AlphaFoldDB" id="Q1N0U3"/>
<comment type="subcellular location">
    <subcellularLocation>
        <location evidence="1 7">Cell membrane</location>
        <topology evidence="1 7">Multi-pass membrane protein</topology>
    </subcellularLocation>
</comment>
<feature type="transmembrane region" description="Helical" evidence="7">
    <location>
        <begin position="515"/>
        <end position="537"/>
    </location>
</feature>
<evidence type="ECO:0000256" key="7">
    <source>
        <dbReference type="RuleBase" id="RU363032"/>
    </source>
</evidence>
<gene>
    <name evidence="9" type="ORF">RED65_14257</name>
</gene>
<reference evidence="9 10" key="1">
    <citation type="submission" date="2006-03" db="EMBL/GenBank/DDBJ databases">
        <authorList>
            <person name="Pinhassi J."/>
            <person name="Pedros-Alio C."/>
            <person name="Ferriera S."/>
            <person name="Johnson J."/>
            <person name="Kravitz S."/>
            <person name="Halpern A."/>
            <person name="Remington K."/>
            <person name="Beeson K."/>
            <person name="Tran B."/>
            <person name="Rogers Y.-H."/>
            <person name="Friedman R."/>
            <person name="Venter J.C."/>
        </authorList>
    </citation>
    <scope>NUCLEOTIDE SEQUENCE [LARGE SCALE GENOMIC DNA]</scope>
    <source>
        <strain evidence="9 10">RED65</strain>
    </source>
</reference>
<accession>Q1N0U3</accession>
<feature type="transmembrane region" description="Helical" evidence="7">
    <location>
        <begin position="196"/>
        <end position="219"/>
    </location>
</feature>
<feature type="transmembrane region" description="Helical" evidence="7">
    <location>
        <begin position="473"/>
        <end position="495"/>
    </location>
</feature>
<evidence type="ECO:0000259" key="8">
    <source>
        <dbReference type="PROSITE" id="PS50928"/>
    </source>
</evidence>
<dbReference type="RefSeq" id="WP_007017848.1">
    <property type="nucleotide sequence ID" value="NZ_CH724115.1"/>
</dbReference>
<evidence type="ECO:0000313" key="9">
    <source>
        <dbReference type="EMBL" id="EAT11931.1"/>
    </source>
</evidence>
<organism evidence="9 10">
    <name type="scientific">Bermanella marisrubri</name>
    <dbReference type="NCBI Taxonomy" id="207949"/>
    <lineage>
        <taxon>Bacteria</taxon>
        <taxon>Pseudomonadati</taxon>
        <taxon>Pseudomonadota</taxon>
        <taxon>Gammaproteobacteria</taxon>
        <taxon>Oceanospirillales</taxon>
        <taxon>Oceanospirillaceae</taxon>
        <taxon>Bermanella</taxon>
    </lineage>
</organism>
<dbReference type="GO" id="GO:0005886">
    <property type="term" value="C:plasma membrane"/>
    <property type="evidence" value="ECO:0007669"/>
    <property type="project" value="UniProtKB-SubCell"/>
</dbReference>
<dbReference type="Proteomes" id="UP000004263">
    <property type="component" value="Unassembled WGS sequence"/>
</dbReference>
<feature type="transmembrane region" description="Helical" evidence="7">
    <location>
        <begin position="231"/>
        <end position="257"/>
    </location>
</feature>
<evidence type="ECO:0000313" key="10">
    <source>
        <dbReference type="Proteomes" id="UP000004263"/>
    </source>
</evidence>
<keyword evidence="6 7" id="KW-0472">Membrane</keyword>
<name>Q1N0U3_9GAMM</name>
<evidence type="ECO:0000256" key="6">
    <source>
        <dbReference type="ARBA" id="ARBA00023136"/>
    </source>
</evidence>
<dbReference type="FunFam" id="1.10.3720.10:FF:000088">
    <property type="entry name" value="Iron(III) ABC transporter, permease protein"/>
    <property type="match status" value="1"/>
</dbReference>
<feature type="transmembrane region" description="Helical" evidence="7">
    <location>
        <begin position="329"/>
        <end position="349"/>
    </location>
</feature>
<feature type="transmembrane region" description="Helical" evidence="7">
    <location>
        <begin position="56"/>
        <end position="76"/>
    </location>
</feature>
<comment type="caution">
    <text evidence="9">The sequence shown here is derived from an EMBL/GenBank/DDBJ whole genome shotgun (WGS) entry which is preliminary data.</text>
</comment>
<protein>
    <submittedName>
        <fullName evidence="9">Iron(III) ABC transporter, permease protein</fullName>
    </submittedName>
</protein>
<sequence>MKKSSLATVAIASCISIGLFVPIVALFYEALFSGESNQTFLDIWNTVLWDYVKNSLSVVSLTLVFACLFAIAPAWWCARYDFWGRRYLQWFMVIPLAIPAYISAYIYTELLDYAGPIQSGLRELFNWQAGDYWFFDIRSITGASLMLALALYPYIYLLMRQSFAQQSDNLDQAARMLSANSRNIFFNIRLPLARPALAVGCSLVAMESLADFGTVHLFAISTLTTAIYDSWLVYGSMSTAAKISCLLLLFVVTLVSLERWQRRDQKHFELRSNRTLSRIPCSKWAATCIWFFCGLVLLLGFIVPVYFLLDYSILYWDINVQEALWLHGSNTFLLAAIAAVICVLIALLLNHNIRQHNAKAKQWPQWQLNFASLGYAIPGTVLAIAILIPLGQLDIWANQLMNPLFETRLGLIFSGTSFALVLAFVMRFAAIANGSINSAYGNISPNLDLAAKTLKQGSSGVFKRIHLPLLSPAIISAGLLVFIECVKELPAALLLRPFDFQTLSTYVYQYASDELLHQGSLAALLIIVVSLLPIAILTRSQRMT</sequence>
<dbReference type="GO" id="GO:0055085">
    <property type="term" value="P:transmembrane transport"/>
    <property type="evidence" value="ECO:0007669"/>
    <property type="project" value="InterPro"/>
</dbReference>
<dbReference type="CDD" id="cd06261">
    <property type="entry name" value="TM_PBP2"/>
    <property type="match status" value="2"/>
</dbReference>
<feature type="transmembrane region" description="Helical" evidence="7">
    <location>
        <begin position="7"/>
        <end position="28"/>
    </location>
</feature>
<evidence type="ECO:0000256" key="4">
    <source>
        <dbReference type="ARBA" id="ARBA00022692"/>
    </source>
</evidence>
<dbReference type="SUPFAM" id="SSF161098">
    <property type="entry name" value="MetI-like"/>
    <property type="match status" value="2"/>
</dbReference>
<evidence type="ECO:0000256" key="1">
    <source>
        <dbReference type="ARBA" id="ARBA00004651"/>
    </source>
</evidence>
<dbReference type="Gene3D" id="1.10.3720.10">
    <property type="entry name" value="MetI-like"/>
    <property type="match status" value="2"/>
</dbReference>
<proteinExistence type="inferred from homology"/>
<evidence type="ECO:0000256" key="2">
    <source>
        <dbReference type="ARBA" id="ARBA00022448"/>
    </source>
</evidence>
<keyword evidence="2 7" id="KW-0813">Transport</keyword>
<dbReference type="InterPro" id="IPR000515">
    <property type="entry name" value="MetI-like"/>
</dbReference>
<keyword evidence="4 7" id="KW-0812">Transmembrane</keyword>
<feature type="transmembrane region" description="Helical" evidence="7">
    <location>
        <begin position="88"/>
        <end position="107"/>
    </location>
</feature>
<evidence type="ECO:0000256" key="5">
    <source>
        <dbReference type="ARBA" id="ARBA00022989"/>
    </source>
</evidence>
<dbReference type="STRING" id="207949.RED65_14257"/>
<feature type="transmembrane region" description="Helical" evidence="7">
    <location>
        <begin position="132"/>
        <end position="157"/>
    </location>
</feature>